<dbReference type="Proteomes" id="UP000069620">
    <property type="component" value="Unassembled WGS sequence"/>
</dbReference>
<organism evidence="1 2">
    <name type="scientific">Mycolicibacterium brisbanense</name>
    <dbReference type="NCBI Taxonomy" id="146020"/>
    <lineage>
        <taxon>Bacteria</taxon>
        <taxon>Bacillati</taxon>
        <taxon>Actinomycetota</taxon>
        <taxon>Actinomycetes</taxon>
        <taxon>Mycobacteriales</taxon>
        <taxon>Mycobacteriaceae</taxon>
        <taxon>Mycolicibacterium</taxon>
    </lineage>
</organism>
<evidence type="ECO:0000313" key="1">
    <source>
        <dbReference type="EMBL" id="GAS86273.1"/>
    </source>
</evidence>
<dbReference type="Pfam" id="PF11397">
    <property type="entry name" value="GlcNAc"/>
    <property type="match status" value="2"/>
</dbReference>
<name>A0A100VUG6_9MYCO</name>
<dbReference type="PANTHER" id="PTHR34496:SF10">
    <property type="entry name" value="GLCNAC TRANSFERASE"/>
    <property type="match status" value="1"/>
</dbReference>
<dbReference type="PANTHER" id="PTHR34496">
    <property type="entry name" value="GLCNAC TRANSFERASE-RELATED"/>
    <property type="match status" value="1"/>
</dbReference>
<dbReference type="AlphaFoldDB" id="A0A100VUG6"/>
<comment type="caution">
    <text evidence="1">The sequence shown here is derived from an EMBL/GenBank/DDBJ whole genome shotgun (WGS) entry which is preliminary data.</text>
</comment>
<reference evidence="2" key="1">
    <citation type="journal article" date="2016" name="Genome Announc.">
        <title>Draft Genome Sequences of Five Rapidly Growing Mycobacterium Species, M. thermoresistibile, M. fortuitum subsp. acetamidolyticum, M. canariasense, M. brisbanense, and M. novocastrense.</title>
        <authorList>
            <person name="Katahira K."/>
            <person name="Ogura Y."/>
            <person name="Gotoh Y."/>
            <person name="Hayashi T."/>
        </authorList>
    </citation>
    <scope>NUCLEOTIDE SEQUENCE [LARGE SCALE GENOMIC DNA]</scope>
    <source>
        <strain evidence="2">JCM15654</strain>
    </source>
</reference>
<dbReference type="EMBL" id="BCSX01000004">
    <property type="protein sequence ID" value="GAS86273.1"/>
    <property type="molecule type" value="Genomic_DNA"/>
</dbReference>
<proteinExistence type="predicted"/>
<dbReference type="InterPro" id="IPR029044">
    <property type="entry name" value="Nucleotide-diphossugar_trans"/>
</dbReference>
<dbReference type="InterPro" id="IPR021067">
    <property type="entry name" value="Glycosyltransferase"/>
</dbReference>
<dbReference type="RefSeq" id="WP_062827395.1">
    <property type="nucleotide sequence ID" value="NZ_BCSX01000004.1"/>
</dbReference>
<reference evidence="2" key="2">
    <citation type="submission" date="2016-02" db="EMBL/GenBank/DDBJ databases">
        <title>Draft genome sequence of five rapidly growing Mycobacterium species.</title>
        <authorList>
            <person name="Katahira K."/>
            <person name="Gotou Y."/>
            <person name="Iida K."/>
            <person name="Ogura Y."/>
            <person name="Hayashi T."/>
        </authorList>
    </citation>
    <scope>NUCLEOTIDE SEQUENCE [LARGE SCALE GENOMIC DNA]</scope>
    <source>
        <strain evidence="2">JCM15654</strain>
    </source>
</reference>
<protein>
    <recommendedName>
        <fullName evidence="3">Glycosyltransferase (GlcNAc)</fullName>
    </recommendedName>
</protein>
<sequence>MSGLPRIYVQIPAYRDTELPKTLLDLYGKAAAPERLRTCVIWQHAAHESLPPEVWELPGIEIVDIDADRSRGCNWARSMAQQRWQDEEYTLIIDSHHRFARGWDDSAIAMHRQLHEQGVRKPLLTAYLPAYDPQREPGARRKRPYRIIPYGRDRGILTKLASTPIPWWTSLTEPVVADFVSLHFIFTAGEFNRDIRFSPRIYFFGDEVVTSVRAYTHGYDLYHPHRILGWHCFDRAGRIPHWNDHPDWHRQHERSLSVMRRFFAGDYIDDVLVLGTERTVAEYESHTLTPLVALR</sequence>
<accession>A0A100VUG6</accession>
<evidence type="ECO:0000313" key="2">
    <source>
        <dbReference type="Proteomes" id="UP000069620"/>
    </source>
</evidence>
<evidence type="ECO:0008006" key="3">
    <source>
        <dbReference type="Google" id="ProtNLM"/>
    </source>
</evidence>
<dbReference type="STRING" id="146020.RMCB_0369"/>
<gene>
    <name evidence="1" type="ORF">RMCB_0369</name>
</gene>
<keyword evidence="2" id="KW-1185">Reference proteome</keyword>
<dbReference type="SUPFAM" id="SSF53448">
    <property type="entry name" value="Nucleotide-diphospho-sugar transferases"/>
    <property type="match status" value="1"/>
</dbReference>